<keyword evidence="2" id="KW-0624">Polysaccharide degradation</keyword>
<protein>
    <submittedName>
        <fullName evidence="7">Family 43 glycosylhydrolase</fullName>
    </submittedName>
</protein>
<keyword evidence="3 6" id="KW-0378">Hydrolase</keyword>
<dbReference type="CDD" id="cd18608">
    <property type="entry name" value="GH43_F5-8_typeC-like"/>
    <property type="match status" value="1"/>
</dbReference>
<evidence type="ECO:0000256" key="1">
    <source>
        <dbReference type="ARBA" id="ARBA00009865"/>
    </source>
</evidence>
<dbReference type="InterPro" id="IPR006710">
    <property type="entry name" value="Glyco_hydro_43"/>
</dbReference>
<reference evidence="8" key="1">
    <citation type="journal article" date="2019" name="Int. J. Syst. Evol. Microbiol.">
        <title>The Global Catalogue of Microorganisms (GCM) 10K type strain sequencing project: providing services to taxonomists for standard genome sequencing and annotation.</title>
        <authorList>
            <consortium name="The Broad Institute Genomics Platform"/>
            <consortium name="The Broad Institute Genome Sequencing Center for Infectious Disease"/>
            <person name="Wu L."/>
            <person name="Ma J."/>
        </authorList>
    </citation>
    <scope>NUCLEOTIDE SEQUENCE [LARGE SCALE GENOMIC DNA]</scope>
    <source>
        <strain evidence="8">CGMCC 1.15180</strain>
    </source>
</reference>
<dbReference type="RefSeq" id="WP_376885217.1">
    <property type="nucleotide sequence ID" value="NZ_JBHUHR010000022.1"/>
</dbReference>
<keyword evidence="4" id="KW-0119">Carbohydrate metabolism</keyword>
<comment type="similarity">
    <text evidence="1 6">Belongs to the glycosyl hydrolase 43 family.</text>
</comment>
<gene>
    <name evidence="7" type="ORF">ACFSKL_08210</name>
</gene>
<evidence type="ECO:0000256" key="4">
    <source>
        <dbReference type="ARBA" id="ARBA00023277"/>
    </source>
</evidence>
<evidence type="ECO:0000256" key="3">
    <source>
        <dbReference type="ARBA" id="ARBA00022801"/>
    </source>
</evidence>
<dbReference type="SUPFAM" id="SSF75005">
    <property type="entry name" value="Arabinanase/levansucrase/invertase"/>
    <property type="match status" value="1"/>
</dbReference>
<evidence type="ECO:0000313" key="7">
    <source>
        <dbReference type="EMBL" id="MFD2034768.1"/>
    </source>
</evidence>
<dbReference type="InterPro" id="IPR052176">
    <property type="entry name" value="Glycosyl_Hydrlase_43_Enz"/>
</dbReference>
<evidence type="ECO:0000256" key="2">
    <source>
        <dbReference type="ARBA" id="ARBA00022651"/>
    </source>
</evidence>
<dbReference type="Proteomes" id="UP001597361">
    <property type="component" value="Unassembled WGS sequence"/>
</dbReference>
<dbReference type="EMBL" id="JBHUHR010000022">
    <property type="protein sequence ID" value="MFD2034768.1"/>
    <property type="molecule type" value="Genomic_DNA"/>
</dbReference>
<dbReference type="Pfam" id="PF04616">
    <property type="entry name" value="Glyco_hydro_43"/>
    <property type="match status" value="1"/>
</dbReference>
<evidence type="ECO:0000256" key="6">
    <source>
        <dbReference type="RuleBase" id="RU361187"/>
    </source>
</evidence>
<dbReference type="Gene3D" id="2.115.10.20">
    <property type="entry name" value="Glycosyl hydrolase domain, family 43"/>
    <property type="match status" value="1"/>
</dbReference>
<evidence type="ECO:0000313" key="8">
    <source>
        <dbReference type="Proteomes" id="UP001597361"/>
    </source>
</evidence>
<proteinExistence type="inferred from homology"/>
<organism evidence="7 8">
    <name type="scientific">Belliella marina</name>
    <dbReference type="NCBI Taxonomy" id="1644146"/>
    <lineage>
        <taxon>Bacteria</taxon>
        <taxon>Pseudomonadati</taxon>
        <taxon>Bacteroidota</taxon>
        <taxon>Cytophagia</taxon>
        <taxon>Cytophagales</taxon>
        <taxon>Cyclobacteriaceae</taxon>
        <taxon>Belliella</taxon>
    </lineage>
</organism>
<keyword evidence="8" id="KW-1185">Reference proteome</keyword>
<keyword evidence="2" id="KW-0858">Xylan degradation</keyword>
<evidence type="ECO:0000256" key="5">
    <source>
        <dbReference type="ARBA" id="ARBA00023295"/>
    </source>
</evidence>
<dbReference type="PANTHER" id="PTHR43772:SF2">
    <property type="entry name" value="PUTATIVE (AFU_ORTHOLOGUE AFUA_2G04480)-RELATED"/>
    <property type="match status" value="1"/>
</dbReference>
<dbReference type="PANTHER" id="PTHR43772">
    <property type="entry name" value="ENDO-1,4-BETA-XYLANASE"/>
    <property type="match status" value="1"/>
</dbReference>
<name>A0ABW4VN91_9BACT</name>
<keyword evidence="5 6" id="KW-0326">Glycosidase</keyword>
<accession>A0ABW4VN91</accession>
<dbReference type="InterPro" id="IPR023296">
    <property type="entry name" value="Glyco_hydro_beta-prop_sf"/>
</dbReference>
<comment type="caution">
    <text evidence="7">The sequence shown here is derived from an EMBL/GenBank/DDBJ whole genome shotgun (WGS) entry which is preliminary data.</text>
</comment>
<sequence>MLQNMNASKILTVISACALLTGISSCEKKHTSEAEASGESKVTAELVNHPISDISCADPSFVKHEGKYYIYATVDPWGGEELVVLESNDFKNWERKHINWPNLEDCTSPTSGKDKVWAPGVIKGKDGKFYMYVTVHNELWAGVAEHPLGPWENAKQDGTPLVRGDMFPEYHMIDGDAFIDEDGRIYLYWGSGLDWVNGHCFVVELEDDMVSFNEDEIKDITPPNYFEAPYMIKRSGKYYLMYSNGKCTNATYEVRYSVGDTPYGPWTEGAESPILTSTQDSTTLGPGHHTVFSENGQDYILYHRIRDNTGPLLRELVIDSLNFDTSGNIKKVIPQGVYNFTR</sequence>